<sequence>MPSPWQAIPSTSSTTNRKALSPFTVHVTMQCKLETPNTLSGSWITRRIRQSHVKKLAEGTESHRKIPLFSLQNSSSFVIVVPGLFLKIQT</sequence>
<evidence type="ECO:0000313" key="2">
    <source>
        <dbReference type="Proteomes" id="UP000035199"/>
    </source>
</evidence>
<reference evidence="1 2" key="1">
    <citation type="journal article" date="2015" name="Genome Announc.">
        <title>Complete Genome Sequence of the Type Strain Corynebacterium mustelae DSM 45274, Isolated from Various Tissues of a Male Ferret with Lethal Sepsis.</title>
        <authorList>
            <person name="Ruckert C."/>
            <person name="Eimer J."/>
            <person name="Winkler A."/>
            <person name="Tauch A."/>
        </authorList>
    </citation>
    <scope>NUCLEOTIDE SEQUENCE [LARGE SCALE GENOMIC DNA]</scope>
    <source>
        <strain evidence="1 2">DSM 45274</strain>
    </source>
</reference>
<dbReference type="EMBL" id="CP011542">
    <property type="protein sequence ID" value="AKK06065.1"/>
    <property type="molecule type" value="Genomic_DNA"/>
</dbReference>
<dbReference type="STRING" id="571915.CMUST_08705"/>
<proteinExistence type="predicted"/>
<dbReference type="KEGG" id="cmv:CMUST_08705"/>
<keyword evidence="2" id="KW-1185">Reference proteome</keyword>
<dbReference type="AlphaFoldDB" id="A0A0G3GZU6"/>
<name>A0A0G3GZU6_9CORY</name>
<reference evidence="2" key="2">
    <citation type="submission" date="2015-05" db="EMBL/GenBank/DDBJ databases">
        <title>Complete genome sequence of Corynebacterium mustelae DSM 45274, isolated from various tissues of a male ferret with lethal sepsis.</title>
        <authorList>
            <person name="Ruckert C."/>
            <person name="Albersmeier A."/>
            <person name="Winkler A."/>
            <person name="Tauch A."/>
        </authorList>
    </citation>
    <scope>NUCLEOTIDE SEQUENCE [LARGE SCALE GENOMIC DNA]</scope>
    <source>
        <strain evidence="2">DSM 45274</strain>
    </source>
</reference>
<organism evidence="1 2">
    <name type="scientific">Corynebacterium mustelae</name>
    <dbReference type="NCBI Taxonomy" id="571915"/>
    <lineage>
        <taxon>Bacteria</taxon>
        <taxon>Bacillati</taxon>
        <taxon>Actinomycetota</taxon>
        <taxon>Actinomycetes</taxon>
        <taxon>Mycobacteriales</taxon>
        <taxon>Corynebacteriaceae</taxon>
        <taxon>Corynebacterium</taxon>
    </lineage>
</organism>
<evidence type="ECO:0000313" key="1">
    <source>
        <dbReference type="EMBL" id="AKK06065.1"/>
    </source>
</evidence>
<accession>A0A0G3GZU6</accession>
<gene>
    <name evidence="1" type="ORF">CMUST_08705</name>
</gene>
<dbReference type="Proteomes" id="UP000035199">
    <property type="component" value="Chromosome"/>
</dbReference>
<dbReference type="PATRIC" id="fig|571915.4.peg.1850"/>
<protein>
    <submittedName>
        <fullName evidence="1">Uncharacterized protein</fullName>
    </submittedName>
</protein>